<accession>A0ABN8UYN0</accession>
<proteinExistence type="predicted"/>
<comment type="caution">
    <text evidence="2">The sequence shown here is derived from an EMBL/GenBank/DDBJ whole genome shotgun (WGS) entry which is preliminary data.</text>
</comment>
<name>A0ABN8UYN0_STRGL</name>
<evidence type="ECO:0000256" key="1">
    <source>
        <dbReference type="SAM" id="MobiDB-lite"/>
    </source>
</evidence>
<dbReference type="EMBL" id="CAKXYP010000006">
    <property type="protein sequence ID" value="CAH9415432.1"/>
    <property type="molecule type" value="Genomic_DNA"/>
</dbReference>
<organism evidence="2 3">
    <name type="scientific">Streptomyces globisporus</name>
    <dbReference type="NCBI Taxonomy" id="1908"/>
    <lineage>
        <taxon>Bacteria</taxon>
        <taxon>Bacillati</taxon>
        <taxon>Actinomycetota</taxon>
        <taxon>Actinomycetes</taxon>
        <taxon>Kitasatosporales</taxon>
        <taxon>Streptomycetaceae</taxon>
        <taxon>Streptomyces</taxon>
    </lineage>
</organism>
<dbReference type="Proteomes" id="UP001154015">
    <property type="component" value="Unassembled WGS sequence"/>
</dbReference>
<feature type="region of interest" description="Disordered" evidence="1">
    <location>
        <begin position="1"/>
        <end position="26"/>
    </location>
</feature>
<feature type="compositionally biased region" description="Pro residues" evidence="1">
    <location>
        <begin position="13"/>
        <end position="22"/>
    </location>
</feature>
<keyword evidence="3" id="KW-1185">Reference proteome</keyword>
<evidence type="ECO:0000313" key="3">
    <source>
        <dbReference type="Proteomes" id="UP001154015"/>
    </source>
</evidence>
<evidence type="ECO:0000313" key="2">
    <source>
        <dbReference type="EMBL" id="CAH9415432.1"/>
    </source>
</evidence>
<protein>
    <submittedName>
        <fullName evidence="2">Uncharacterized protein</fullName>
    </submittedName>
</protein>
<gene>
    <name evidence="2" type="ORF">SGL43_02448</name>
</gene>
<reference evidence="2" key="1">
    <citation type="submission" date="2022-03" db="EMBL/GenBank/DDBJ databases">
        <authorList>
            <person name="Leyn A S."/>
        </authorList>
    </citation>
    <scope>NUCLEOTIDE SEQUENCE</scope>
    <source>
        <strain evidence="2">Streptomyces globisporus 4-3</strain>
    </source>
</reference>
<sequence length="45" mass="5241">MYKAWRAGSVGGPQPPRRPAPRTPTRGWFGERIFDVVMRQNDEIR</sequence>